<organism evidence="1 2">
    <name type="scientific">Pyronema omphalodes (strain CBS 100304)</name>
    <name type="common">Pyronema confluens</name>
    <dbReference type="NCBI Taxonomy" id="1076935"/>
    <lineage>
        <taxon>Eukaryota</taxon>
        <taxon>Fungi</taxon>
        <taxon>Dikarya</taxon>
        <taxon>Ascomycota</taxon>
        <taxon>Pezizomycotina</taxon>
        <taxon>Pezizomycetes</taxon>
        <taxon>Pezizales</taxon>
        <taxon>Pyronemataceae</taxon>
        <taxon>Pyronema</taxon>
    </lineage>
</organism>
<protein>
    <submittedName>
        <fullName evidence="1">Uncharacterized protein</fullName>
    </submittedName>
</protein>
<evidence type="ECO:0000313" key="1">
    <source>
        <dbReference type="EMBL" id="CCX06235.1"/>
    </source>
</evidence>
<dbReference type="Proteomes" id="UP000018144">
    <property type="component" value="Unassembled WGS sequence"/>
</dbReference>
<keyword evidence="2" id="KW-1185">Reference proteome</keyword>
<dbReference type="AlphaFoldDB" id="U4KXK7"/>
<accession>U4KXK7</accession>
<proteinExistence type="predicted"/>
<dbReference type="EMBL" id="HF935283">
    <property type="protein sequence ID" value="CCX06235.1"/>
    <property type="molecule type" value="Genomic_DNA"/>
</dbReference>
<sequence>MATTQPKGTWWIMLTPRDDTKDKIDKALVQQWFSSIDGFNIYNLAENRLNGKWLIDGGPYERCLATLGALHNDYEILCQKKFRFVYIAYSEGKDSDQDIVVGDFWKKRRRLTLNRDGVLLSAVLNNDATTGPVMPIKVQRKWLPRQ</sequence>
<reference evidence="1 2" key="1">
    <citation type="journal article" date="2013" name="PLoS Genet.">
        <title>The genome and development-dependent transcriptomes of Pyronema confluens: a window into fungal evolution.</title>
        <authorList>
            <person name="Traeger S."/>
            <person name="Altegoer F."/>
            <person name="Freitag M."/>
            <person name="Gabaldon T."/>
            <person name="Kempken F."/>
            <person name="Kumar A."/>
            <person name="Marcet-Houben M."/>
            <person name="Poggeler S."/>
            <person name="Stajich J.E."/>
            <person name="Nowrousian M."/>
        </authorList>
    </citation>
    <scope>NUCLEOTIDE SEQUENCE [LARGE SCALE GENOMIC DNA]</scope>
    <source>
        <strain evidence="2">CBS 100304</strain>
        <tissue evidence="1">Vegetative mycelium</tissue>
    </source>
</reference>
<gene>
    <name evidence="1" type="ORF">PCON_05822</name>
</gene>
<evidence type="ECO:0000313" key="2">
    <source>
        <dbReference type="Proteomes" id="UP000018144"/>
    </source>
</evidence>
<name>U4KXK7_PYROM</name>